<dbReference type="SUPFAM" id="SSF50447">
    <property type="entry name" value="Translation proteins"/>
    <property type="match status" value="1"/>
</dbReference>
<dbReference type="Pfam" id="PF24986">
    <property type="entry name" value="PRC_RimM"/>
    <property type="match status" value="1"/>
</dbReference>
<proteinExistence type="inferred from homology"/>
<evidence type="ECO:0000256" key="5">
    <source>
        <dbReference type="HAMAP-Rule" id="MF_00014"/>
    </source>
</evidence>
<dbReference type="InterPro" id="IPR056792">
    <property type="entry name" value="PRC_RimM"/>
</dbReference>
<dbReference type="InterPro" id="IPR011033">
    <property type="entry name" value="PRC_barrel-like_sf"/>
</dbReference>
<dbReference type="HOGENOM" id="CLU_077636_1_0_0"/>
<keyword evidence="2 5" id="KW-0690">Ribosome biogenesis</keyword>
<comment type="similarity">
    <text evidence="5">Belongs to the RimM family.</text>
</comment>
<comment type="subunit">
    <text evidence="5">Binds ribosomal protein uS19.</text>
</comment>
<dbReference type="GO" id="GO:0043022">
    <property type="term" value="F:ribosome binding"/>
    <property type="evidence" value="ECO:0007669"/>
    <property type="project" value="InterPro"/>
</dbReference>
<dbReference type="NCBIfam" id="TIGR02273">
    <property type="entry name" value="16S_RimM"/>
    <property type="match status" value="1"/>
</dbReference>
<evidence type="ECO:0000313" key="8">
    <source>
        <dbReference type="EMBL" id="CBE70158.1"/>
    </source>
</evidence>
<accession>D5MMN6</accession>
<evidence type="ECO:0000256" key="1">
    <source>
        <dbReference type="ARBA" id="ARBA00022490"/>
    </source>
</evidence>
<dbReference type="GO" id="GO:0005840">
    <property type="term" value="C:ribosome"/>
    <property type="evidence" value="ECO:0007669"/>
    <property type="project" value="InterPro"/>
</dbReference>
<dbReference type="STRING" id="671143.DAMO_3085"/>
<dbReference type="EMBL" id="FP565575">
    <property type="protein sequence ID" value="CBE70158.1"/>
    <property type="molecule type" value="Genomic_DNA"/>
</dbReference>
<gene>
    <name evidence="5 8" type="primary">rimM</name>
    <name evidence="8" type="ORF">DAMO_3085</name>
</gene>
<dbReference type="InterPro" id="IPR002676">
    <property type="entry name" value="RimM_N"/>
</dbReference>
<evidence type="ECO:0000313" key="9">
    <source>
        <dbReference type="Proteomes" id="UP000006898"/>
    </source>
</evidence>
<feature type="domain" description="Ribosome maturation factor RimM PRC barrel" evidence="7">
    <location>
        <begin position="103"/>
        <end position="168"/>
    </location>
</feature>
<dbReference type="SUPFAM" id="SSF50346">
    <property type="entry name" value="PRC-barrel domain"/>
    <property type="match status" value="1"/>
</dbReference>
<feature type="domain" description="RimM N-terminal" evidence="6">
    <location>
        <begin position="9"/>
        <end position="90"/>
    </location>
</feature>
<comment type="function">
    <text evidence="5">An accessory protein needed during the final step in the assembly of 30S ribosomal subunit, possibly for assembly of the head region. Essential for efficient processing of 16S rRNA. May be needed both before and after RbfA during the maturation of 16S rRNA. It has affinity for free ribosomal 30S subunits but not for 70S ribosomes.</text>
</comment>
<dbReference type="Gene3D" id="2.40.30.60">
    <property type="entry name" value="RimM"/>
    <property type="match status" value="1"/>
</dbReference>
<keyword evidence="3 5" id="KW-0698">rRNA processing</keyword>
<dbReference type="Proteomes" id="UP000006898">
    <property type="component" value="Chromosome"/>
</dbReference>
<dbReference type="GO" id="GO:0042274">
    <property type="term" value="P:ribosomal small subunit biogenesis"/>
    <property type="evidence" value="ECO:0007669"/>
    <property type="project" value="UniProtKB-UniRule"/>
</dbReference>
<evidence type="ECO:0000256" key="2">
    <source>
        <dbReference type="ARBA" id="ARBA00022517"/>
    </source>
</evidence>
<dbReference type="Gene3D" id="2.30.30.240">
    <property type="entry name" value="PRC-barrel domain"/>
    <property type="match status" value="1"/>
</dbReference>
<dbReference type="InterPro" id="IPR009000">
    <property type="entry name" value="Transl_B-barrel_sf"/>
</dbReference>
<dbReference type="PANTHER" id="PTHR33692">
    <property type="entry name" value="RIBOSOME MATURATION FACTOR RIMM"/>
    <property type="match status" value="1"/>
</dbReference>
<comment type="subcellular location">
    <subcellularLocation>
        <location evidence="5">Cytoplasm</location>
    </subcellularLocation>
</comment>
<dbReference type="eggNOG" id="COG0806">
    <property type="taxonomic scope" value="Bacteria"/>
</dbReference>
<dbReference type="AlphaFoldDB" id="D5MMN6"/>
<protein>
    <recommendedName>
        <fullName evidence="5">Ribosome maturation factor RimM</fullName>
    </recommendedName>
</protein>
<name>D5MMN6_METO1</name>
<dbReference type="GO" id="GO:0006364">
    <property type="term" value="P:rRNA processing"/>
    <property type="evidence" value="ECO:0007669"/>
    <property type="project" value="UniProtKB-UniRule"/>
</dbReference>
<evidence type="ECO:0000259" key="6">
    <source>
        <dbReference type="Pfam" id="PF01782"/>
    </source>
</evidence>
<dbReference type="PANTHER" id="PTHR33692:SF1">
    <property type="entry name" value="RIBOSOME MATURATION FACTOR RIMM"/>
    <property type="match status" value="1"/>
</dbReference>
<dbReference type="Pfam" id="PF01782">
    <property type="entry name" value="RimM"/>
    <property type="match status" value="1"/>
</dbReference>
<evidence type="ECO:0000256" key="4">
    <source>
        <dbReference type="ARBA" id="ARBA00023186"/>
    </source>
</evidence>
<keyword evidence="1 5" id="KW-0963">Cytoplasm</keyword>
<sequence>MNDAPHLALGRVVKAWGLNGEVKVQPYADSIVIAAGAATLHLRAATGDLVEYVVERVRQVGRAWVLQLRGVQTIEQAEQLVGRELLISKSTAPTLPDGTYYHADLIGLRVVTEDGRELGRIVDILETGANDVYVVHGGGSEWLVPATREVVRKVDLARKMMLIHLLEGMIETEAI</sequence>
<comment type="domain">
    <text evidence="5">The PRC barrel domain binds ribosomal protein uS19.</text>
</comment>
<evidence type="ECO:0000256" key="3">
    <source>
        <dbReference type="ARBA" id="ARBA00022552"/>
    </source>
</evidence>
<evidence type="ECO:0000259" key="7">
    <source>
        <dbReference type="Pfam" id="PF24986"/>
    </source>
</evidence>
<dbReference type="InterPro" id="IPR036976">
    <property type="entry name" value="RimM_N_sf"/>
</dbReference>
<keyword evidence="4 5" id="KW-0143">Chaperone</keyword>
<dbReference type="InterPro" id="IPR011961">
    <property type="entry name" value="RimM"/>
</dbReference>
<reference evidence="8 9" key="1">
    <citation type="journal article" date="2010" name="Nature">
        <title>Nitrite-driven anaerobic methane oxidation by oxygenic bacteria.</title>
        <authorList>
            <person name="Ettwig K.F."/>
            <person name="Butler M.K."/>
            <person name="Le Paslier D."/>
            <person name="Pelletier E."/>
            <person name="Mangenot S."/>
            <person name="Kuypers M.M.M."/>
            <person name="Schreiber F."/>
            <person name="Dutilh B.E."/>
            <person name="Zedelius J."/>
            <person name="de Beer D."/>
            <person name="Gloerich J."/>
            <person name="Wessels H.J.C.T."/>
            <person name="van Allen T."/>
            <person name="Luesken F."/>
            <person name="Wu M."/>
            <person name="van de Pas-Schoonen K.T."/>
            <person name="Op den Camp H.J.M."/>
            <person name="Janssen-Megens E.M."/>
            <person name="Francoijs K-J."/>
            <person name="Stunnenberg H."/>
            <person name="Weissenbach J."/>
            <person name="Jetten M.S.M."/>
            <person name="Strous M."/>
        </authorList>
    </citation>
    <scope>NUCLEOTIDE SEQUENCE [LARGE SCALE GENOMIC DNA]</scope>
</reference>
<dbReference type="KEGG" id="mox:DAMO_3085"/>
<dbReference type="PATRIC" id="fig|671143.5.peg.2710"/>
<dbReference type="HAMAP" id="MF_00014">
    <property type="entry name" value="Ribosome_mat_RimM"/>
    <property type="match status" value="1"/>
</dbReference>
<organism evidence="8 9">
    <name type="scientific">Methylomirabilis oxygeniifera</name>
    <dbReference type="NCBI Taxonomy" id="671143"/>
    <lineage>
        <taxon>Bacteria</taxon>
        <taxon>Candidatus Methylomirabilota</taxon>
        <taxon>Candidatus Methylomirabilia</taxon>
        <taxon>Candidatus Methylomirabilales</taxon>
        <taxon>Candidatus Methylomirabilaceae</taxon>
        <taxon>Candidatus Methylomirabilis</taxon>
    </lineage>
</organism>
<dbReference type="GO" id="GO:0005737">
    <property type="term" value="C:cytoplasm"/>
    <property type="evidence" value="ECO:0007669"/>
    <property type="project" value="UniProtKB-SubCell"/>
</dbReference>